<dbReference type="GO" id="GO:0005886">
    <property type="term" value="C:plasma membrane"/>
    <property type="evidence" value="ECO:0007669"/>
    <property type="project" value="TreeGrafter"/>
</dbReference>
<dbReference type="SUPFAM" id="SSF56235">
    <property type="entry name" value="N-terminal nucleophile aminohydrolases (Ntn hydrolases)"/>
    <property type="match status" value="1"/>
</dbReference>
<dbReference type="PANTHER" id="PTHR11686:SF72">
    <property type="entry name" value="GAMMA-GLUTAMYL TRANSPEPTIDASE, ISOFORM A"/>
    <property type="match status" value="1"/>
</dbReference>
<feature type="active site" description="Nucleophile" evidence="1">
    <location>
        <position position="373"/>
    </location>
</feature>
<dbReference type="Gene3D" id="1.10.246.130">
    <property type="match status" value="1"/>
</dbReference>
<dbReference type="InterPro" id="IPR029055">
    <property type="entry name" value="Ntn_hydrolases_N"/>
</dbReference>
<evidence type="ECO:0000256" key="2">
    <source>
        <dbReference type="PIRSR" id="PIRSR600101-2"/>
    </source>
</evidence>
<sequence>MKIHTNKSVRKIVGAAILIAIIILAIGLVIYFTKAKETIAKASIVTNGYGCSDIGKSILEKGGNAADAAIATLFCEGVSMPQSMGLGGGFLLTIYNRTTGEVWSLNAREVAPLAATENMFDGDSNLSQKGPLWEAKLLRCQGELIGYWYLYERFGGQLPWRDLVQPTIDLCKEGVYVTSYLETMYRGRRDLLYADPVLREIFIDPTTNSTYVEGQRVKRLRLAKTLEVVADEGGLALHNGTLTETFVNDIREKGEWQQPIKTTFFNNETMYSSPLPGSGVILTFILNILSNFIDVEDPNSVTTNQRIVESFKFAYGKRTLLGDPNFVDINEVLLNLTSKEYAEEIRKYIFDNKTFQNASYYGANTTTVQDHGTANIAILAANGDAVSVTSTINLYFGAGFASNSTGIILNDEMDDFSSPNIINGFDLPPSPANYIAPGKRPVSSMCPSIIVDQDGGSDAGDRCSWWKPNHHVCSADVLLYTVGKIIMKNRWFGMDIKSAIDDKRIHHQLFPMKVFFEGVFANEDTYIVDGLHKIGHAYNITDEDGFAAATSISRSKARSGQVAGAYDKRRSGSISYIY</sequence>
<evidence type="ECO:0000256" key="1">
    <source>
        <dbReference type="PIRSR" id="PIRSR600101-1"/>
    </source>
</evidence>
<name>A0AAV8Z6J9_9CUCU</name>
<dbReference type="AlphaFoldDB" id="A0AAV8Z6J9"/>
<dbReference type="FunFam" id="1.10.246.130:FF:000001">
    <property type="entry name" value="Gamma-glutamyltransferase 5 isoform 1"/>
    <property type="match status" value="1"/>
</dbReference>
<evidence type="ECO:0000256" key="3">
    <source>
        <dbReference type="SAM" id="Phobius"/>
    </source>
</evidence>
<accession>A0AAV8Z6J9</accession>
<feature type="binding site" evidence="2">
    <location>
        <position position="108"/>
    </location>
    <ligand>
        <name>L-glutamate</name>
        <dbReference type="ChEBI" id="CHEBI:29985"/>
    </ligand>
</feature>
<comment type="caution">
    <text evidence="4">The sequence shown here is derived from an EMBL/GenBank/DDBJ whole genome shotgun (WGS) entry which is preliminary data.</text>
</comment>
<feature type="binding site" evidence="2">
    <location>
        <position position="415"/>
    </location>
    <ligand>
        <name>L-glutamate</name>
        <dbReference type="ChEBI" id="CHEBI:29985"/>
    </ligand>
</feature>
<feature type="binding site" evidence="2">
    <location>
        <position position="475"/>
    </location>
    <ligand>
        <name>L-glutamate</name>
        <dbReference type="ChEBI" id="CHEBI:29985"/>
    </ligand>
</feature>
<dbReference type="InterPro" id="IPR043138">
    <property type="entry name" value="GGT_lsub"/>
</dbReference>
<dbReference type="GO" id="GO:0006751">
    <property type="term" value="P:glutathione catabolic process"/>
    <property type="evidence" value="ECO:0007669"/>
    <property type="project" value="InterPro"/>
</dbReference>
<keyword evidence="3" id="KW-1133">Transmembrane helix</keyword>
<proteinExistence type="predicted"/>
<feature type="binding site" evidence="2">
    <location>
        <begin position="443"/>
        <end position="444"/>
    </location>
    <ligand>
        <name>L-glutamate</name>
        <dbReference type="ChEBI" id="CHEBI:29985"/>
    </ligand>
</feature>
<keyword evidence="3" id="KW-0812">Transmembrane</keyword>
<evidence type="ECO:0000313" key="4">
    <source>
        <dbReference type="EMBL" id="KAJ8959081.1"/>
    </source>
</evidence>
<feature type="binding site" evidence="2">
    <location>
        <begin position="391"/>
        <end position="393"/>
    </location>
    <ligand>
        <name>L-glutamate</name>
        <dbReference type="ChEBI" id="CHEBI:29985"/>
    </ligand>
</feature>
<organism evidence="4 5">
    <name type="scientific">Aromia moschata</name>
    <dbReference type="NCBI Taxonomy" id="1265417"/>
    <lineage>
        <taxon>Eukaryota</taxon>
        <taxon>Metazoa</taxon>
        <taxon>Ecdysozoa</taxon>
        <taxon>Arthropoda</taxon>
        <taxon>Hexapoda</taxon>
        <taxon>Insecta</taxon>
        <taxon>Pterygota</taxon>
        <taxon>Neoptera</taxon>
        <taxon>Endopterygota</taxon>
        <taxon>Coleoptera</taxon>
        <taxon>Polyphaga</taxon>
        <taxon>Cucujiformia</taxon>
        <taxon>Chrysomeloidea</taxon>
        <taxon>Cerambycidae</taxon>
        <taxon>Cerambycinae</taxon>
        <taxon>Callichromatini</taxon>
        <taxon>Aromia</taxon>
    </lineage>
</organism>
<dbReference type="GO" id="GO:0036374">
    <property type="term" value="F:glutathione hydrolase activity"/>
    <property type="evidence" value="ECO:0007669"/>
    <property type="project" value="InterPro"/>
</dbReference>
<feature type="transmembrane region" description="Helical" evidence="3">
    <location>
        <begin position="12"/>
        <end position="32"/>
    </location>
</feature>
<dbReference type="PRINTS" id="PR01210">
    <property type="entry name" value="GGTRANSPTASE"/>
</dbReference>
<evidence type="ECO:0000313" key="5">
    <source>
        <dbReference type="Proteomes" id="UP001162162"/>
    </source>
</evidence>
<dbReference type="EMBL" id="JAPWTK010000014">
    <property type="protein sequence ID" value="KAJ8959081.1"/>
    <property type="molecule type" value="Genomic_DNA"/>
</dbReference>
<protein>
    <recommendedName>
        <fullName evidence="6">Gamma-glutamyltranspeptidase 1</fullName>
    </recommendedName>
</protein>
<dbReference type="InterPro" id="IPR000101">
    <property type="entry name" value="GGT_peptidase"/>
</dbReference>
<keyword evidence="5" id="KW-1185">Reference proteome</keyword>
<dbReference type="PANTHER" id="PTHR11686">
    <property type="entry name" value="GAMMA GLUTAMYL TRANSPEPTIDASE"/>
    <property type="match status" value="1"/>
</dbReference>
<reference evidence="4" key="1">
    <citation type="journal article" date="2023" name="Insect Mol. Biol.">
        <title>Genome sequencing provides insights into the evolution of gene families encoding plant cell wall-degrading enzymes in longhorned beetles.</title>
        <authorList>
            <person name="Shin N.R."/>
            <person name="Okamura Y."/>
            <person name="Kirsch R."/>
            <person name="Pauchet Y."/>
        </authorList>
    </citation>
    <scope>NUCLEOTIDE SEQUENCE</scope>
    <source>
        <strain evidence="4">AMC_N1</strain>
    </source>
</reference>
<dbReference type="InterPro" id="IPR043137">
    <property type="entry name" value="GGT_ssub_C"/>
</dbReference>
<dbReference type="Proteomes" id="UP001162162">
    <property type="component" value="Unassembled WGS sequence"/>
</dbReference>
<evidence type="ECO:0008006" key="6">
    <source>
        <dbReference type="Google" id="ProtNLM"/>
    </source>
</evidence>
<gene>
    <name evidence="4" type="ORF">NQ318_022338</name>
</gene>
<dbReference type="Gene3D" id="3.60.20.40">
    <property type="match status" value="1"/>
</dbReference>
<dbReference type="Pfam" id="PF01019">
    <property type="entry name" value="G_glu_transpept"/>
    <property type="match status" value="2"/>
</dbReference>
<keyword evidence="3" id="KW-0472">Membrane</keyword>